<name>A0ABD3TQA4_9LAMI</name>
<proteinExistence type="predicted"/>
<comment type="caution">
    <text evidence="1">The sequence shown here is derived from an EMBL/GenBank/DDBJ whole genome shotgun (WGS) entry which is preliminary data.</text>
</comment>
<evidence type="ECO:0000313" key="1">
    <source>
        <dbReference type="EMBL" id="KAL3838947.1"/>
    </source>
</evidence>
<dbReference type="AlphaFoldDB" id="A0ABD3TQA4"/>
<reference evidence="1 2" key="1">
    <citation type="submission" date="2024-12" db="EMBL/GenBank/DDBJ databases">
        <title>The unique morphological basis and parallel evolutionary history of personate flowers in Penstemon.</title>
        <authorList>
            <person name="Depatie T.H."/>
            <person name="Wessinger C.A."/>
        </authorList>
    </citation>
    <scope>NUCLEOTIDE SEQUENCE [LARGE SCALE GENOMIC DNA]</scope>
    <source>
        <strain evidence="1">WTNN_2</strain>
        <tissue evidence="1">Leaf</tissue>
    </source>
</reference>
<dbReference type="EMBL" id="JBJXBP010000003">
    <property type="protein sequence ID" value="KAL3838947.1"/>
    <property type="molecule type" value="Genomic_DNA"/>
</dbReference>
<sequence length="84" mass="10006">MCNILVVIPIKYFPNLDTRIPFAKLHQMWLFENLQPSNFPRCNPKTENKGARKEIDEDRKSQLKKEFAWSIESIIQVHNTLKTY</sequence>
<dbReference type="Proteomes" id="UP001634393">
    <property type="component" value="Unassembled WGS sequence"/>
</dbReference>
<keyword evidence="2" id="KW-1185">Reference proteome</keyword>
<organism evidence="1 2">
    <name type="scientific">Penstemon smallii</name>
    <dbReference type="NCBI Taxonomy" id="265156"/>
    <lineage>
        <taxon>Eukaryota</taxon>
        <taxon>Viridiplantae</taxon>
        <taxon>Streptophyta</taxon>
        <taxon>Embryophyta</taxon>
        <taxon>Tracheophyta</taxon>
        <taxon>Spermatophyta</taxon>
        <taxon>Magnoliopsida</taxon>
        <taxon>eudicotyledons</taxon>
        <taxon>Gunneridae</taxon>
        <taxon>Pentapetalae</taxon>
        <taxon>asterids</taxon>
        <taxon>lamiids</taxon>
        <taxon>Lamiales</taxon>
        <taxon>Plantaginaceae</taxon>
        <taxon>Cheloneae</taxon>
        <taxon>Penstemon</taxon>
    </lineage>
</organism>
<protein>
    <submittedName>
        <fullName evidence="1">Uncharacterized protein</fullName>
    </submittedName>
</protein>
<evidence type="ECO:0000313" key="2">
    <source>
        <dbReference type="Proteomes" id="UP001634393"/>
    </source>
</evidence>
<gene>
    <name evidence="1" type="ORF">ACJIZ3_023538</name>
</gene>
<accession>A0ABD3TQA4</accession>